<dbReference type="RefSeq" id="WP_203790159.1">
    <property type="nucleotide sequence ID" value="NZ_AP024354.1"/>
</dbReference>
<feature type="transmembrane region" description="Helical" evidence="4">
    <location>
        <begin position="331"/>
        <end position="354"/>
    </location>
</feature>
<name>A0AA37CES4_AQUAC</name>
<feature type="transmembrane region" description="Helical" evidence="4">
    <location>
        <begin position="360"/>
        <end position="382"/>
    </location>
</feature>
<dbReference type="AlphaFoldDB" id="A0AA37CES4"/>
<feature type="transmembrane region" description="Helical" evidence="4">
    <location>
        <begin position="210"/>
        <end position="234"/>
    </location>
</feature>
<dbReference type="Proteomes" id="UP000887228">
    <property type="component" value="Unassembled WGS sequence"/>
</dbReference>
<dbReference type="InterPro" id="IPR029787">
    <property type="entry name" value="Nucleotide_cyclase"/>
</dbReference>
<dbReference type="Gene3D" id="3.30.70.270">
    <property type="match status" value="1"/>
</dbReference>
<feature type="transmembrane region" description="Helical" evidence="4">
    <location>
        <begin position="246"/>
        <end position="266"/>
    </location>
</feature>
<evidence type="ECO:0000256" key="3">
    <source>
        <dbReference type="SAM" id="Coils"/>
    </source>
</evidence>
<keyword evidence="4" id="KW-1133">Transmembrane helix</keyword>
<comment type="subcellular location">
    <subcellularLocation>
        <location evidence="2">Cell inner membrane</location>
    </subcellularLocation>
</comment>
<dbReference type="PANTHER" id="PTHR46663:SF2">
    <property type="entry name" value="GGDEF DOMAIN-CONTAINING PROTEIN"/>
    <property type="match status" value="1"/>
</dbReference>
<evidence type="ECO:0000313" key="9">
    <source>
        <dbReference type="Proteomes" id="UP000887212"/>
    </source>
</evidence>
<dbReference type="Pfam" id="PF07696">
    <property type="entry name" value="7TMR-DISMED2"/>
    <property type="match status" value="1"/>
</dbReference>
<dbReference type="InterPro" id="IPR000160">
    <property type="entry name" value="GGDEF_dom"/>
</dbReference>
<accession>A0AA37CES4</accession>
<dbReference type="Proteomes" id="UP000887212">
    <property type="component" value="Unassembled WGS sequence"/>
</dbReference>
<evidence type="ECO:0000256" key="2">
    <source>
        <dbReference type="ARBA" id="ARBA00004533"/>
    </source>
</evidence>
<evidence type="ECO:0000259" key="6">
    <source>
        <dbReference type="PROSITE" id="PS50887"/>
    </source>
</evidence>
<dbReference type="InterPro" id="IPR011623">
    <property type="entry name" value="7TMR_DISM_rcpt_extracell_dom1"/>
</dbReference>
<dbReference type="CDD" id="cd01949">
    <property type="entry name" value="GGDEF"/>
    <property type="match status" value="1"/>
</dbReference>
<dbReference type="InterPro" id="IPR043128">
    <property type="entry name" value="Rev_trsase/Diguanyl_cyclase"/>
</dbReference>
<dbReference type="EMBL" id="BPMS01000007">
    <property type="protein sequence ID" value="GIZ88808.1"/>
    <property type="molecule type" value="Genomic_DNA"/>
</dbReference>
<dbReference type="GO" id="GO:0003824">
    <property type="term" value="F:catalytic activity"/>
    <property type="evidence" value="ECO:0007669"/>
    <property type="project" value="UniProtKB-ARBA"/>
</dbReference>
<keyword evidence="4" id="KW-0472">Membrane</keyword>
<evidence type="ECO:0000256" key="5">
    <source>
        <dbReference type="SAM" id="SignalP"/>
    </source>
</evidence>
<keyword evidence="4" id="KW-0812">Transmembrane</keyword>
<evidence type="ECO:0000313" key="8">
    <source>
        <dbReference type="EMBL" id="GIZ92733.1"/>
    </source>
</evidence>
<comment type="caution">
    <text evidence="7">The sequence shown here is derived from an EMBL/GenBank/DDBJ whole genome shotgun (WGS) entry which is preliminary data.</text>
</comment>
<evidence type="ECO:0000256" key="1">
    <source>
        <dbReference type="ARBA" id="ARBA00001946"/>
    </source>
</evidence>
<feature type="transmembrane region" description="Helical" evidence="4">
    <location>
        <begin position="181"/>
        <end position="203"/>
    </location>
</feature>
<feature type="transmembrane region" description="Helical" evidence="4">
    <location>
        <begin position="304"/>
        <end position="324"/>
    </location>
</feature>
<dbReference type="PANTHER" id="PTHR46663">
    <property type="entry name" value="DIGUANYLATE CYCLASE DGCT-RELATED"/>
    <property type="match status" value="1"/>
</dbReference>
<comment type="cofactor">
    <cofactor evidence="1">
        <name>Mg(2+)</name>
        <dbReference type="ChEBI" id="CHEBI:18420"/>
    </cofactor>
</comment>
<dbReference type="FunFam" id="3.30.70.270:FF:000001">
    <property type="entry name" value="Diguanylate cyclase domain protein"/>
    <property type="match status" value="1"/>
</dbReference>
<reference evidence="7 10" key="1">
    <citation type="submission" date="2021-07" db="EMBL/GenBank/DDBJ databases">
        <title>Whole genome sequencing of carbapenem-resistant Pseudomonas spp. isolated in Japan.</title>
        <authorList>
            <person name="Suzuki M."/>
            <person name="Maehana S."/>
            <person name="Kitasato H."/>
        </authorList>
    </citation>
    <scope>NUCLEOTIDE SEQUENCE</scope>
    <source>
        <strain evidence="7">KAM435</strain>
        <strain evidence="8 10">KAM436</strain>
    </source>
</reference>
<gene>
    <name evidence="7" type="ORF">KAM435_21350</name>
    <name evidence="8" type="ORF">KAM436_17010</name>
</gene>
<dbReference type="NCBIfam" id="TIGR00254">
    <property type="entry name" value="GGDEF"/>
    <property type="match status" value="1"/>
</dbReference>
<feature type="transmembrane region" description="Helical" evidence="4">
    <location>
        <begin position="278"/>
        <end position="298"/>
    </location>
</feature>
<dbReference type="InterPro" id="IPR011622">
    <property type="entry name" value="7TMR_DISM_rcpt_extracell_dom2"/>
</dbReference>
<dbReference type="PROSITE" id="PS50887">
    <property type="entry name" value="GGDEF"/>
    <property type="match status" value="1"/>
</dbReference>
<dbReference type="Gene3D" id="2.60.40.2380">
    <property type="match status" value="1"/>
</dbReference>
<dbReference type="GO" id="GO:0005886">
    <property type="term" value="C:plasma membrane"/>
    <property type="evidence" value="ECO:0007669"/>
    <property type="project" value="UniProtKB-SubCell"/>
</dbReference>
<proteinExistence type="predicted"/>
<dbReference type="Pfam" id="PF07695">
    <property type="entry name" value="7TMR-DISM_7TM"/>
    <property type="match status" value="1"/>
</dbReference>
<dbReference type="EMBL" id="BPMT01000005">
    <property type="protein sequence ID" value="GIZ92733.1"/>
    <property type="molecule type" value="Genomic_DNA"/>
</dbReference>
<dbReference type="InterPro" id="IPR052163">
    <property type="entry name" value="DGC-Regulatory_Protein"/>
</dbReference>
<keyword evidence="5" id="KW-0732">Signal</keyword>
<feature type="coiled-coil region" evidence="3">
    <location>
        <begin position="393"/>
        <end position="427"/>
    </location>
</feature>
<sequence>MHRCRYALLLLLCLLAVPARATLLLTENLPPLPLLGQIESLSDPEGRLQLEQLIAEPQRFQSTAGRRDLGFGYVDGAIWLRLEVQSAAPRPTDWRLELDYPSLDLVQLFDVGSDGMRLARSGDMVAYAERSVGNRTPVFDLHLQPGERRTLYLRASSAGSMTLSATLYSRADHEQHSIRGYVVQAIYCGALIALGCYNLLLFLALRERPFLYYVLFVGTFCVGLLGLNGLGAQFLWPQAGWWTNRALPFGISGAGAIALLFARSFLDTRQWLPRWDRALRLWFLVISCCALATLLLPVQQALQLMSASGVSVCALLLSVAFVSVKNRVPGAGFFALAWTMLLCGAALLALRNFALIPSNFFTLHAMQIGSMLEMILLSFALAARFNAHKRLREQSLQQQERQLEQRVAERTEELAAANQRLQALAMQDPLTGLANRNALQQHLDMALRRALRNRQPLAVLLIDLDGFKPINDQHGHALGDQVLAEVALRLQTCARESDLVARLGGDEFVLVCEALPAADHARQVAERILEQLGQPIETPGGEVRIGASIGIALSHGDDNPTSLIRQADMAMYRAKAEGRNRACFDAAAMLGN</sequence>
<dbReference type="SMART" id="SM00267">
    <property type="entry name" value="GGDEF"/>
    <property type="match status" value="1"/>
</dbReference>
<feature type="chain" id="PRO_5041278473" evidence="5">
    <location>
        <begin position="22"/>
        <end position="592"/>
    </location>
</feature>
<organism evidence="7 9">
    <name type="scientific">Aquipseudomonas alcaligenes</name>
    <name type="common">Pseudomonas alcaligenes</name>
    <dbReference type="NCBI Taxonomy" id="43263"/>
    <lineage>
        <taxon>Bacteria</taxon>
        <taxon>Pseudomonadati</taxon>
        <taxon>Pseudomonadota</taxon>
        <taxon>Gammaproteobacteria</taxon>
        <taxon>Pseudomonadales</taxon>
        <taxon>Pseudomonadaceae</taxon>
        <taxon>Aquipseudomonas</taxon>
    </lineage>
</organism>
<evidence type="ECO:0000256" key="4">
    <source>
        <dbReference type="SAM" id="Phobius"/>
    </source>
</evidence>
<dbReference type="SUPFAM" id="SSF55073">
    <property type="entry name" value="Nucleotide cyclase"/>
    <property type="match status" value="1"/>
</dbReference>
<keyword evidence="3" id="KW-0175">Coiled coil</keyword>
<evidence type="ECO:0000313" key="7">
    <source>
        <dbReference type="EMBL" id="GIZ88808.1"/>
    </source>
</evidence>
<feature type="signal peptide" evidence="5">
    <location>
        <begin position="1"/>
        <end position="21"/>
    </location>
</feature>
<feature type="domain" description="GGDEF" evidence="6">
    <location>
        <begin position="455"/>
        <end position="587"/>
    </location>
</feature>
<protein>
    <submittedName>
        <fullName evidence="7">Sensor domain-containing diguanylate cyclase</fullName>
    </submittedName>
</protein>
<evidence type="ECO:0000313" key="10">
    <source>
        <dbReference type="Proteomes" id="UP000887228"/>
    </source>
</evidence>
<dbReference type="Pfam" id="PF00990">
    <property type="entry name" value="GGDEF"/>
    <property type="match status" value="1"/>
</dbReference>